<evidence type="ECO:0000256" key="1">
    <source>
        <dbReference type="ARBA" id="ARBA00006231"/>
    </source>
</evidence>
<dbReference type="GO" id="GO:0005737">
    <property type="term" value="C:cytoplasm"/>
    <property type="evidence" value="ECO:0007669"/>
    <property type="project" value="EnsemblMetazoa"/>
</dbReference>
<comment type="function">
    <text evidence="2">Element of the TORC1 signaling pathway that acts as a mediator of diverse signals and that represses RNA polymerase III transcription. Inhibits the de novo assembly of TFIIIB onto DNA.</text>
</comment>
<reference evidence="4 5" key="1">
    <citation type="submission" date="2014-09" db="EMBL/GenBank/DDBJ databases">
        <authorList>
            <person name="Martin A.A."/>
        </authorList>
    </citation>
    <scope>NUCLEOTIDE SEQUENCE</scope>
    <source>
        <strain evidence="5">ED321</strain>
        <strain evidence="4">ED321 Heterogonic</strain>
    </source>
</reference>
<comment type="similarity">
    <text evidence="1 2">Belongs to the MAF1 family.</text>
</comment>
<keyword evidence="2" id="KW-0539">Nucleus</keyword>
<keyword evidence="2" id="KW-0804">Transcription</keyword>
<dbReference type="PANTHER" id="PTHR22504:SF0">
    <property type="entry name" value="REPRESSOR OF RNA POLYMERASE III TRANSCRIPTION MAF1 HOMOLOG"/>
    <property type="match status" value="1"/>
</dbReference>
<evidence type="ECO:0000313" key="4">
    <source>
        <dbReference type="EMBL" id="CEF65675.1"/>
    </source>
</evidence>
<dbReference type="InterPro" id="IPR015257">
    <property type="entry name" value="Maf1"/>
</dbReference>
<dbReference type="GO" id="GO:0000994">
    <property type="term" value="F:RNA polymerase III core binding"/>
    <property type="evidence" value="ECO:0007669"/>
    <property type="project" value="TreeGrafter"/>
</dbReference>
<reference evidence="6" key="2">
    <citation type="submission" date="2020-12" db="UniProtKB">
        <authorList>
            <consortium name="WormBaseParasite"/>
        </authorList>
    </citation>
    <scope>IDENTIFICATION</scope>
</reference>
<protein>
    <recommendedName>
        <fullName evidence="2">Repressor of RNA polymerase III transcription MAF1</fullName>
    </recommendedName>
</protein>
<accession>A0A090LDW0</accession>
<dbReference type="Gene3D" id="3.40.1000.50">
    <property type="entry name" value="Repressor of RNA polymerase III transcription Maf1"/>
    <property type="match status" value="1"/>
</dbReference>
<proteinExistence type="inferred from homology"/>
<keyword evidence="2" id="KW-0678">Repressor</keyword>
<evidence type="ECO:0000256" key="2">
    <source>
        <dbReference type="PIRNR" id="PIRNR037240"/>
    </source>
</evidence>
<dbReference type="RefSeq" id="XP_024504875.1">
    <property type="nucleotide sequence ID" value="XM_024651171.1"/>
</dbReference>
<dbReference type="AlphaFoldDB" id="A0A090LDW0"/>
<dbReference type="Pfam" id="PF09174">
    <property type="entry name" value="Maf1"/>
    <property type="match status" value="1"/>
</dbReference>
<comment type="subcellular location">
    <subcellularLocation>
        <location evidence="2">Nucleus</location>
    </subcellularLocation>
</comment>
<dbReference type="GO" id="GO:0016480">
    <property type="term" value="P:negative regulation of transcription by RNA polymerase III"/>
    <property type="evidence" value="ECO:0007669"/>
    <property type="project" value="UniProtKB-UniRule"/>
</dbReference>
<dbReference type="OMA" id="DKVCRKT"/>
<dbReference type="CTD" id="36378039"/>
<keyword evidence="2" id="KW-0805">Transcription regulation</keyword>
<sequence>MKFIENADLDLVANTISENAIDCKFDVRIESYSCKMVNVDKKEWKKMKDFNNELQPLSPPELASSEGRFGTSPNHGRFRHLSQSSISGGDSDFDEPHLVNAISRKVLFDLITVLNHSYGDYDFSELPSESFTYFSDFNQVVKDVDSKFASSLSNNAFLKDLYWSAIDKEIQIKGCSIFSLIPSYEKDPFTENGCIWSFNYFFRNKTMKRILFFSCRAMRGDSGFESSSPDEFMNDQD</sequence>
<evidence type="ECO:0000313" key="6">
    <source>
        <dbReference type="WBParaSite" id="SRAE_2000035200.1"/>
    </source>
</evidence>
<evidence type="ECO:0000313" key="7">
    <source>
        <dbReference type="WormBase" id="SRAE_2000035200"/>
    </source>
</evidence>
<dbReference type="OrthoDB" id="277029at2759"/>
<feature type="region of interest" description="Disordered" evidence="3">
    <location>
        <begin position="55"/>
        <end position="81"/>
    </location>
</feature>
<dbReference type="WormBase" id="SRAE_2000035200">
    <property type="protein sequence ID" value="SRP01920"/>
    <property type="gene ID" value="WBGene00260545"/>
</dbReference>
<dbReference type="PIRSF" id="PIRSF037240">
    <property type="entry name" value="RNA_polIII_Trep_MAF1"/>
    <property type="match status" value="1"/>
</dbReference>
<dbReference type="PANTHER" id="PTHR22504">
    <property type="entry name" value="REPRESSOR OF RNA POLYMERASE III TRANSCRIPTION MAF1"/>
    <property type="match status" value="1"/>
</dbReference>
<dbReference type="WBParaSite" id="SRAE_2000035200.1">
    <property type="protein sequence ID" value="SRAE_2000035200.1"/>
    <property type="gene ID" value="WBGene00260545"/>
</dbReference>
<dbReference type="GO" id="GO:0005634">
    <property type="term" value="C:nucleus"/>
    <property type="evidence" value="ECO:0007669"/>
    <property type="project" value="UniProtKB-SubCell"/>
</dbReference>
<keyword evidence="5" id="KW-1185">Reference proteome</keyword>
<dbReference type="EMBL" id="LN609529">
    <property type="protein sequence ID" value="CEF65675.1"/>
    <property type="molecule type" value="Genomic_DNA"/>
</dbReference>
<organism evidence="4">
    <name type="scientific">Strongyloides ratti</name>
    <name type="common">Parasitic roundworm</name>
    <dbReference type="NCBI Taxonomy" id="34506"/>
    <lineage>
        <taxon>Eukaryota</taxon>
        <taxon>Metazoa</taxon>
        <taxon>Ecdysozoa</taxon>
        <taxon>Nematoda</taxon>
        <taxon>Chromadorea</taxon>
        <taxon>Rhabditida</taxon>
        <taxon>Tylenchina</taxon>
        <taxon>Panagrolaimomorpha</taxon>
        <taxon>Strongyloidoidea</taxon>
        <taxon>Strongyloididae</taxon>
        <taxon>Strongyloides</taxon>
    </lineage>
</organism>
<dbReference type="GeneID" id="36378039"/>
<evidence type="ECO:0000313" key="5">
    <source>
        <dbReference type="Proteomes" id="UP000035682"/>
    </source>
</evidence>
<dbReference type="InterPro" id="IPR038564">
    <property type="entry name" value="Maf1_sf"/>
</dbReference>
<evidence type="ECO:0000256" key="3">
    <source>
        <dbReference type="SAM" id="MobiDB-lite"/>
    </source>
</evidence>
<dbReference type="STRING" id="34506.A0A090LDW0"/>
<gene>
    <name evidence="4 6 7" type="ORF">SRAE_2000035200</name>
</gene>
<dbReference type="Proteomes" id="UP000035682">
    <property type="component" value="Unplaced"/>
</dbReference>
<name>A0A090LDW0_STRRB</name>